<dbReference type="EMBL" id="AHMO02000002">
    <property type="protein sequence ID" value="EQA47348.1"/>
    <property type="molecule type" value="Genomic_DNA"/>
</dbReference>
<dbReference type="Proteomes" id="UP000015454">
    <property type="component" value="Unassembled WGS sequence"/>
</dbReference>
<gene>
    <name evidence="1" type="ORF">LEP1GSC050_1808</name>
</gene>
<proteinExistence type="predicted"/>
<keyword evidence="2" id="KW-1185">Reference proteome</keyword>
<comment type="caution">
    <text evidence="1">The sequence shown here is derived from an EMBL/GenBank/DDBJ whole genome shotgun (WGS) entry which is preliminary data.</text>
</comment>
<accession>T0GPU3</accession>
<sequence>MTQNILEINPLKPKDITNGQAELFSKTKTEIINENSIVSRPEFEIYHLNYLRSSLPEILSTSPARQMMKFIPLFKEIINPDFHWEQSGYVKPSALPLEHLAFIYFSVSYLTSNISNLHFNAMPEGGIIVEFDLNNKLCVLELFNNGDIIFVDNSGSNEAEIKSLDSDQFLSLLFQQ</sequence>
<dbReference type="STRING" id="1049789.LEP1GSC050_1808"/>
<dbReference type="RefSeq" id="WP_010570207.1">
    <property type="nucleotide sequence ID" value="NZ_AHMO02000002.1"/>
</dbReference>
<evidence type="ECO:0000313" key="2">
    <source>
        <dbReference type="Proteomes" id="UP000015454"/>
    </source>
</evidence>
<organism evidence="1 2">
    <name type="scientific">Leptospira broomii serovar Hurstbridge str. 5399</name>
    <dbReference type="NCBI Taxonomy" id="1049789"/>
    <lineage>
        <taxon>Bacteria</taxon>
        <taxon>Pseudomonadati</taxon>
        <taxon>Spirochaetota</taxon>
        <taxon>Spirochaetia</taxon>
        <taxon>Leptospirales</taxon>
        <taxon>Leptospiraceae</taxon>
        <taxon>Leptospira</taxon>
    </lineage>
</organism>
<evidence type="ECO:0000313" key="1">
    <source>
        <dbReference type="EMBL" id="EQA47348.1"/>
    </source>
</evidence>
<dbReference type="AlphaFoldDB" id="T0GPU3"/>
<name>T0GPU3_9LEPT</name>
<reference evidence="1" key="1">
    <citation type="submission" date="2013-05" db="EMBL/GenBank/DDBJ databases">
        <authorList>
            <person name="Harkins D.M."/>
            <person name="Durkin A.S."/>
            <person name="Brinkac L.M."/>
            <person name="Haft D.H."/>
            <person name="Selengut J.D."/>
            <person name="Sanka R."/>
            <person name="DePew J."/>
            <person name="Purushe J."/>
            <person name="Hartskeerl R.A."/>
            <person name="Ahmed A."/>
            <person name="van der Linden H."/>
            <person name="Goris M.G.A."/>
            <person name="Vinetz J.M."/>
            <person name="Sutton G.G."/>
            <person name="Nierman W.C."/>
            <person name="Fouts D.E."/>
        </authorList>
    </citation>
    <scope>NUCLEOTIDE SEQUENCE [LARGE SCALE GENOMIC DNA]</scope>
    <source>
        <strain evidence="1">5399</strain>
    </source>
</reference>
<protein>
    <submittedName>
        <fullName evidence="1">Uncharacterized protein</fullName>
    </submittedName>
</protein>